<organism evidence="1 2">
    <name type="scientific">Gossypium mustelinum</name>
    <name type="common">Cotton</name>
    <name type="synonym">Gossypium caicoense</name>
    <dbReference type="NCBI Taxonomy" id="34275"/>
    <lineage>
        <taxon>Eukaryota</taxon>
        <taxon>Viridiplantae</taxon>
        <taxon>Streptophyta</taxon>
        <taxon>Embryophyta</taxon>
        <taxon>Tracheophyta</taxon>
        <taxon>Spermatophyta</taxon>
        <taxon>Magnoliopsida</taxon>
        <taxon>eudicotyledons</taxon>
        <taxon>Gunneridae</taxon>
        <taxon>Pentapetalae</taxon>
        <taxon>rosids</taxon>
        <taxon>malvids</taxon>
        <taxon>Malvales</taxon>
        <taxon>Malvaceae</taxon>
        <taxon>Malvoideae</taxon>
        <taxon>Gossypium</taxon>
    </lineage>
</organism>
<keyword evidence="2" id="KW-1185">Reference proteome</keyword>
<sequence length="58" mass="6658">MLVTWLPVYYPSQLEKDDPKLYANNVRRLMASEGNLILSDIGLAEKRIYLATLNEDTT</sequence>
<accession>A0A5D2VW07</accession>
<reference evidence="1 2" key="1">
    <citation type="submission" date="2019-07" db="EMBL/GenBank/DDBJ databases">
        <title>WGS assembly of Gossypium mustelinum.</title>
        <authorList>
            <person name="Chen Z.J."/>
            <person name="Sreedasyam A."/>
            <person name="Ando A."/>
            <person name="Song Q."/>
            <person name="De L."/>
            <person name="Hulse-Kemp A."/>
            <person name="Ding M."/>
            <person name="Ye W."/>
            <person name="Kirkbride R."/>
            <person name="Jenkins J."/>
            <person name="Plott C."/>
            <person name="Lovell J."/>
            <person name="Lin Y.-M."/>
            <person name="Vaughn R."/>
            <person name="Liu B."/>
            <person name="Li W."/>
            <person name="Simpson S."/>
            <person name="Scheffler B."/>
            <person name="Saski C."/>
            <person name="Grover C."/>
            <person name="Hu G."/>
            <person name="Conover J."/>
            <person name="Carlson J."/>
            <person name="Shu S."/>
            <person name="Boston L."/>
            <person name="Williams M."/>
            <person name="Peterson D."/>
            <person name="Mcgee K."/>
            <person name="Jones D."/>
            <person name="Wendel J."/>
            <person name="Stelly D."/>
            <person name="Grimwood J."/>
            <person name="Schmutz J."/>
        </authorList>
    </citation>
    <scope>NUCLEOTIDE SEQUENCE [LARGE SCALE GENOMIC DNA]</scope>
    <source>
        <strain evidence="1">1408120.09</strain>
    </source>
</reference>
<name>A0A5D2VW07_GOSMU</name>
<dbReference type="Proteomes" id="UP000323597">
    <property type="component" value="Chromosome D02"/>
</dbReference>
<dbReference type="AlphaFoldDB" id="A0A5D2VW07"/>
<protein>
    <submittedName>
        <fullName evidence="1">Uncharacterized protein</fullName>
    </submittedName>
</protein>
<gene>
    <name evidence="1" type="ORF">E1A91_D02G149300v1</name>
</gene>
<evidence type="ECO:0000313" key="2">
    <source>
        <dbReference type="Proteomes" id="UP000323597"/>
    </source>
</evidence>
<proteinExistence type="predicted"/>
<evidence type="ECO:0000313" key="1">
    <source>
        <dbReference type="EMBL" id="TYI93641.1"/>
    </source>
</evidence>
<dbReference type="EMBL" id="CM017650">
    <property type="protein sequence ID" value="TYI93641.1"/>
    <property type="molecule type" value="Genomic_DNA"/>
</dbReference>